<dbReference type="CDD" id="cd02205">
    <property type="entry name" value="CBS_pair_SF"/>
    <property type="match status" value="1"/>
</dbReference>
<dbReference type="SUPFAM" id="SSF54631">
    <property type="entry name" value="CBS-domain pair"/>
    <property type="match status" value="1"/>
</dbReference>
<comment type="cofactor">
    <cofactor evidence="1">
        <name>Mn(2+)</name>
        <dbReference type="ChEBI" id="CHEBI:29035"/>
    </cofactor>
</comment>
<dbReference type="Pfam" id="PF02833">
    <property type="entry name" value="DHHA2"/>
    <property type="match status" value="1"/>
</dbReference>
<dbReference type="Pfam" id="PF00571">
    <property type="entry name" value="CBS"/>
    <property type="match status" value="2"/>
</dbReference>
<evidence type="ECO:0000256" key="5">
    <source>
        <dbReference type="ARBA" id="ARBA00023211"/>
    </source>
</evidence>
<keyword evidence="3" id="KW-0479">Metal-binding</keyword>
<feature type="domain" description="CBS" evidence="9">
    <location>
        <begin position="84"/>
        <end position="140"/>
    </location>
</feature>
<evidence type="ECO:0000256" key="6">
    <source>
        <dbReference type="ARBA" id="ARBA00032535"/>
    </source>
</evidence>
<dbReference type="PANTHER" id="PTHR12112:SF22">
    <property type="entry name" value="MANGANESE-DEPENDENT INORGANIC PYROPHOSPHATASE-RELATED"/>
    <property type="match status" value="1"/>
</dbReference>
<dbReference type="Proteomes" id="UP001320544">
    <property type="component" value="Chromosome"/>
</dbReference>
<organism evidence="10 11">
    <name type="scientific">Raoultibacter timonensis</name>
    <dbReference type="NCBI Taxonomy" id="1907662"/>
    <lineage>
        <taxon>Bacteria</taxon>
        <taxon>Bacillati</taxon>
        <taxon>Actinomycetota</taxon>
        <taxon>Coriobacteriia</taxon>
        <taxon>Eggerthellales</taxon>
        <taxon>Eggerthellaceae</taxon>
        <taxon>Raoultibacter</taxon>
    </lineage>
</organism>
<dbReference type="InterPro" id="IPR038222">
    <property type="entry name" value="DHHA2_dom_sf"/>
</dbReference>
<evidence type="ECO:0000313" key="10">
    <source>
        <dbReference type="EMBL" id="BDE96964.1"/>
    </source>
</evidence>
<dbReference type="SMART" id="SM00116">
    <property type="entry name" value="CBS"/>
    <property type="match status" value="2"/>
</dbReference>
<name>A0ABM7WKR4_9ACTN</name>
<keyword evidence="4" id="KW-0378">Hydrolase</keyword>
<dbReference type="EC" id="3.6.1.1" evidence="2"/>
<evidence type="ECO:0000256" key="1">
    <source>
        <dbReference type="ARBA" id="ARBA00001936"/>
    </source>
</evidence>
<protein>
    <recommendedName>
        <fullName evidence="2">inorganic diphosphatase</fullName>
        <ecNumber evidence="2">3.6.1.1</ecNumber>
    </recommendedName>
    <alternativeName>
        <fullName evidence="6">Pyrophosphate phospho-hydrolase</fullName>
    </alternativeName>
</protein>
<dbReference type="Gene3D" id="3.90.1640.10">
    <property type="entry name" value="inorganic pyrophosphatase (n-terminal core)"/>
    <property type="match status" value="1"/>
</dbReference>
<sequence>MTAPIVIVGHRNPDNDSISAAVGYAYLKNELAKREAARSGKAPAEYVPMRLGPMPPETAWVLEGNGIAAPAILSHIHARVLDVMTPNPISIPRTATLLEAGRLLRKHNIRSLVVVNDDRTYHGLITTRMIAERYISATDALEGDGSNSMAVAGDLIASLGQKVDEMTETDVLVLDKEGLLNEAVEDLMASALREAVVLDDDGYCIGIVTRSDVATRPRRKVILVDHNETRQAVRGIEEADVVEIVDHHRIGDVSTVNPIQFLNLPVGSTATIVAMEFERHDVEIPKSIAAVLLSAVMTDTVILKSPTATSFDREQAERLAALAGVEATEFGLAVFKCRGGEDNLPVDKLVGADSKEFQLGDSTVLIAQHETVDLPAVMEREDEIRAYMRQLKDDNGYEFVLFMVTDIMAEGSQFLCEGNRRIVDRVFNIKCTGVGGTWMPGILSRKKQVAARILGS</sequence>
<comment type="catalytic activity">
    <reaction evidence="7">
        <text>diphosphate + H2O = 2 phosphate + H(+)</text>
        <dbReference type="Rhea" id="RHEA:24576"/>
        <dbReference type="ChEBI" id="CHEBI:15377"/>
        <dbReference type="ChEBI" id="CHEBI:15378"/>
        <dbReference type="ChEBI" id="CHEBI:33019"/>
        <dbReference type="ChEBI" id="CHEBI:43474"/>
        <dbReference type="EC" id="3.6.1.1"/>
    </reaction>
</comment>
<proteinExistence type="predicted"/>
<dbReference type="InterPro" id="IPR004097">
    <property type="entry name" value="DHHA2"/>
</dbReference>
<dbReference type="SUPFAM" id="SSF64182">
    <property type="entry name" value="DHH phosphoesterases"/>
    <property type="match status" value="1"/>
</dbReference>
<dbReference type="EMBL" id="AP025564">
    <property type="protein sequence ID" value="BDE96964.1"/>
    <property type="molecule type" value="Genomic_DNA"/>
</dbReference>
<dbReference type="InterPro" id="IPR038763">
    <property type="entry name" value="DHH_sf"/>
</dbReference>
<dbReference type="Gene3D" id="3.10.310.20">
    <property type="entry name" value="DHHA2 domain"/>
    <property type="match status" value="1"/>
</dbReference>
<feature type="domain" description="CBS" evidence="9">
    <location>
        <begin position="166"/>
        <end position="224"/>
    </location>
</feature>
<reference evidence="10 11" key="1">
    <citation type="submission" date="2022-01" db="EMBL/GenBank/DDBJ databases">
        <title>Novel bile acid biosynthetic pathways are enriched in the microbiome of centenarians.</title>
        <authorList>
            <person name="Sato Y."/>
            <person name="Atarashi K."/>
            <person name="Plichta R.D."/>
            <person name="Arai Y."/>
            <person name="Sasajima S."/>
            <person name="Kearney M.S."/>
            <person name="Suda W."/>
            <person name="Takeshita K."/>
            <person name="Sasaki T."/>
            <person name="Okamoto S."/>
            <person name="Skelly N.A."/>
            <person name="Okamura Y."/>
            <person name="Vlamakis H."/>
            <person name="Li Y."/>
            <person name="Tanoue T."/>
            <person name="Takei H."/>
            <person name="Nittono H."/>
            <person name="Narushima S."/>
            <person name="Irie J."/>
            <person name="Itoh H."/>
            <person name="Moriya K."/>
            <person name="Sugiura Y."/>
            <person name="Suematsu M."/>
            <person name="Moritoki N."/>
            <person name="Shibata S."/>
            <person name="Littman R.D."/>
            <person name="Fischbach A.M."/>
            <person name="Uwamino Y."/>
            <person name="Inoue T."/>
            <person name="Honda A."/>
            <person name="Hattori M."/>
            <person name="Murai T."/>
            <person name="Xavier J.R."/>
            <person name="Hirose N."/>
            <person name="Honda K."/>
        </authorList>
    </citation>
    <scope>NUCLEOTIDE SEQUENCE [LARGE SCALE GENOMIC DNA]</scope>
    <source>
        <strain evidence="10 11">CE91-St30</strain>
    </source>
</reference>
<accession>A0ABM7WKR4</accession>
<dbReference type="PROSITE" id="PS51371">
    <property type="entry name" value="CBS"/>
    <property type="match status" value="2"/>
</dbReference>
<gene>
    <name evidence="10" type="ORF">CE91St30_22970</name>
</gene>
<dbReference type="SMART" id="SM01131">
    <property type="entry name" value="DHHA2"/>
    <property type="match status" value="1"/>
</dbReference>
<dbReference type="RefSeq" id="WP_244386091.1">
    <property type="nucleotide sequence ID" value="NZ_AP025564.1"/>
</dbReference>
<dbReference type="InterPro" id="IPR001667">
    <property type="entry name" value="DDH_dom"/>
</dbReference>
<dbReference type="InterPro" id="IPR000644">
    <property type="entry name" value="CBS_dom"/>
</dbReference>
<keyword evidence="5" id="KW-0464">Manganese</keyword>
<evidence type="ECO:0000256" key="2">
    <source>
        <dbReference type="ARBA" id="ARBA00012146"/>
    </source>
</evidence>
<evidence type="ECO:0000256" key="4">
    <source>
        <dbReference type="ARBA" id="ARBA00022801"/>
    </source>
</evidence>
<evidence type="ECO:0000259" key="9">
    <source>
        <dbReference type="PROSITE" id="PS51371"/>
    </source>
</evidence>
<evidence type="ECO:0000256" key="7">
    <source>
        <dbReference type="ARBA" id="ARBA00047820"/>
    </source>
</evidence>
<dbReference type="Pfam" id="PF01368">
    <property type="entry name" value="DHH"/>
    <property type="match status" value="1"/>
</dbReference>
<dbReference type="InterPro" id="IPR046342">
    <property type="entry name" value="CBS_dom_sf"/>
</dbReference>
<keyword evidence="8" id="KW-0129">CBS domain</keyword>
<evidence type="ECO:0000256" key="8">
    <source>
        <dbReference type="PROSITE-ProRule" id="PRU00703"/>
    </source>
</evidence>
<dbReference type="NCBIfam" id="NF011449">
    <property type="entry name" value="PRK14869.2-5"/>
    <property type="match status" value="1"/>
</dbReference>
<evidence type="ECO:0000256" key="3">
    <source>
        <dbReference type="ARBA" id="ARBA00022723"/>
    </source>
</evidence>
<dbReference type="PANTHER" id="PTHR12112">
    <property type="entry name" value="BNIP - RELATED"/>
    <property type="match status" value="1"/>
</dbReference>
<dbReference type="Gene3D" id="3.10.580.10">
    <property type="entry name" value="CBS-domain"/>
    <property type="match status" value="1"/>
</dbReference>
<keyword evidence="11" id="KW-1185">Reference proteome</keyword>
<evidence type="ECO:0000313" key="11">
    <source>
        <dbReference type="Proteomes" id="UP001320544"/>
    </source>
</evidence>